<name>R7ZX12_9BACT</name>
<reference evidence="1 2" key="1">
    <citation type="submission" date="2013-02" db="EMBL/GenBank/DDBJ databases">
        <title>A novel strain isolated from Lonar lake, Maharashtra, India.</title>
        <authorList>
            <person name="Singh A."/>
        </authorList>
    </citation>
    <scope>NUCLEOTIDE SEQUENCE [LARGE SCALE GENOMIC DNA]</scope>
    <source>
        <strain evidence="1 2">AK24</strain>
    </source>
</reference>
<organism evidence="1 2">
    <name type="scientific">Lunatimonas lonarensis</name>
    <dbReference type="NCBI Taxonomy" id="1232681"/>
    <lineage>
        <taxon>Bacteria</taxon>
        <taxon>Pseudomonadati</taxon>
        <taxon>Bacteroidota</taxon>
        <taxon>Cytophagia</taxon>
        <taxon>Cytophagales</taxon>
        <taxon>Cyclobacteriaceae</taxon>
    </lineage>
</organism>
<dbReference type="AlphaFoldDB" id="R7ZX12"/>
<dbReference type="STRING" id="1232681.ADIS_0903"/>
<protein>
    <submittedName>
        <fullName evidence="1">Tetratricopeptide repeat domain protein</fullName>
    </submittedName>
</protein>
<dbReference type="Gene3D" id="1.25.40.10">
    <property type="entry name" value="Tetratricopeptide repeat domain"/>
    <property type="match status" value="1"/>
</dbReference>
<comment type="caution">
    <text evidence="1">The sequence shown here is derived from an EMBL/GenBank/DDBJ whole genome shotgun (WGS) entry which is preliminary data.</text>
</comment>
<proteinExistence type="predicted"/>
<dbReference type="EMBL" id="AQHR01000029">
    <property type="protein sequence ID" value="EON78553.1"/>
    <property type="molecule type" value="Genomic_DNA"/>
</dbReference>
<dbReference type="PROSITE" id="PS51257">
    <property type="entry name" value="PROKAR_LIPOPROTEIN"/>
    <property type="match status" value="1"/>
</dbReference>
<sequence length="507" mass="58330">MFKQPIYNFLFVLLLFSSCSIQQVIKKVENQKISVSPVPLERYGDSVKFEIKVELPRQVFHKNANYRLVPEFYFGNQTKVFEAEGLVFEGAKIEPSVTPSKRQSFAMRFEDGMESGTLEMYGLAYSNRGWFKKRTRSYVLARGVKNSPSLTQLGQIYETGNIARIGLYVPREGIETYGMFLEGWEPLISALRSYSGLGYDEKAEIIDLIQGRGDFTFKERQLQQNPNYAALRRDIILAIPNLTSGLTAIQKTPMEISVLAHHIINNNAVPQVLTEQELAYAAENEPRIMQKNKLYFAMVKGYPSVFSWNNLGVTYLNLYHREVDRSKKLGHLNAARDAFDNSNAIFQNPFASFNQALITALLGNYLDSYQEFFISMSLTQSEGIRMLHQAKLGAVSILNGDYRLAAMHLNQSERDQVNLFNRGLAYLMMQDYYNALISFEDCAVKDIENGYPFYGLALIAARNGEDDRFFENLQKATEKNEYLKQRAMVDLEFLFYRQEDRFKEIFR</sequence>
<evidence type="ECO:0000313" key="2">
    <source>
        <dbReference type="Proteomes" id="UP000013909"/>
    </source>
</evidence>
<dbReference type="SUPFAM" id="SSF48452">
    <property type="entry name" value="TPR-like"/>
    <property type="match status" value="1"/>
</dbReference>
<gene>
    <name evidence="1" type="ORF">ADIS_0903</name>
</gene>
<dbReference type="Proteomes" id="UP000013909">
    <property type="component" value="Unassembled WGS sequence"/>
</dbReference>
<evidence type="ECO:0000313" key="1">
    <source>
        <dbReference type="EMBL" id="EON78553.1"/>
    </source>
</evidence>
<keyword evidence="2" id="KW-1185">Reference proteome</keyword>
<dbReference type="InterPro" id="IPR011990">
    <property type="entry name" value="TPR-like_helical_dom_sf"/>
</dbReference>
<accession>R7ZX12</accession>